<dbReference type="InterPro" id="IPR002347">
    <property type="entry name" value="SDR_fam"/>
</dbReference>
<evidence type="ECO:0000256" key="2">
    <source>
        <dbReference type="ARBA" id="ARBA00023002"/>
    </source>
</evidence>
<evidence type="ECO:0000313" key="3">
    <source>
        <dbReference type="EMBL" id="GFJ83664.1"/>
    </source>
</evidence>
<dbReference type="Proteomes" id="UP000482800">
    <property type="component" value="Unassembled WGS sequence"/>
</dbReference>
<dbReference type="PRINTS" id="PR00080">
    <property type="entry name" value="SDRFAMILY"/>
</dbReference>
<protein>
    <submittedName>
        <fullName evidence="3">Short-chain dehydrogenase</fullName>
    </submittedName>
</protein>
<dbReference type="FunFam" id="3.40.50.720:FF:000084">
    <property type="entry name" value="Short-chain dehydrogenase reductase"/>
    <property type="match status" value="1"/>
</dbReference>
<dbReference type="Pfam" id="PF13561">
    <property type="entry name" value="adh_short_C2"/>
    <property type="match status" value="1"/>
</dbReference>
<dbReference type="PRINTS" id="PR00081">
    <property type="entry name" value="GDHRDH"/>
</dbReference>
<organism evidence="3 4">
    <name type="scientific">Phytohabitans houttuyneae</name>
    <dbReference type="NCBI Taxonomy" id="1076126"/>
    <lineage>
        <taxon>Bacteria</taxon>
        <taxon>Bacillati</taxon>
        <taxon>Actinomycetota</taxon>
        <taxon>Actinomycetes</taxon>
        <taxon>Micromonosporales</taxon>
        <taxon>Micromonosporaceae</taxon>
    </lineage>
</organism>
<sequence length="255" mass="26408">MGPLEGKTALVTGGSRGIGRAIAQRLAADGALVAVHYGNNEAAVKQTVESIAAVGGRAFAVQADLGVPGDADTLWSQFDSGLKELGAPAGVDIIVNNVGIGDFADIETLTPEQFDRLFAVNVKAPFFIVQKGLPRLRDGGRIVNVSSGVTRVAYPEKIAYAMTKGAINTFGLALAKALGARRITVNSVSPGIIDTDMNADWLRDKPEARAAAAVYSVFGRVGEPDDVADVVAFAASPASRWVTGQNLDATGGSQL</sequence>
<dbReference type="InterPro" id="IPR036291">
    <property type="entry name" value="NAD(P)-bd_dom_sf"/>
</dbReference>
<comment type="similarity">
    <text evidence="1">Belongs to the short-chain dehydrogenases/reductases (SDR) family.</text>
</comment>
<proteinExistence type="inferred from homology"/>
<dbReference type="SUPFAM" id="SSF51735">
    <property type="entry name" value="NAD(P)-binding Rossmann-fold domains"/>
    <property type="match status" value="1"/>
</dbReference>
<dbReference type="EMBL" id="BLPF01000003">
    <property type="protein sequence ID" value="GFJ83664.1"/>
    <property type="molecule type" value="Genomic_DNA"/>
</dbReference>
<reference evidence="3 4" key="1">
    <citation type="submission" date="2020-03" db="EMBL/GenBank/DDBJ databases">
        <title>Whole genome shotgun sequence of Phytohabitans houttuyneae NBRC 108639.</title>
        <authorList>
            <person name="Komaki H."/>
            <person name="Tamura T."/>
        </authorList>
    </citation>
    <scope>NUCLEOTIDE SEQUENCE [LARGE SCALE GENOMIC DNA]</scope>
    <source>
        <strain evidence="3 4">NBRC 108639</strain>
    </source>
</reference>
<comment type="caution">
    <text evidence="3">The sequence shown here is derived from an EMBL/GenBank/DDBJ whole genome shotgun (WGS) entry which is preliminary data.</text>
</comment>
<dbReference type="Gene3D" id="3.40.50.720">
    <property type="entry name" value="NAD(P)-binding Rossmann-like Domain"/>
    <property type="match status" value="1"/>
</dbReference>
<evidence type="ECO:0000256" key="1">
    <source>
        <dbReference type="ARBA" id="ARBA00006484"/>
    </source>
</evidence>
<gene>
    <name evidence="3" type="ORF">Phou_078440</name>
</gene>
<dbReference type="GO" id="GO:0016491">
    <property type="term" value="F:oxidoreductase activity"/>
    <property type="evidence" value="ECO:0007669"/>
    <property type="project" value="UniProtKB-KW"/>
</dbReference>
<dbReference type="PANTHER" id="PTHR43639">
    <property type="entry name" value="OXIDOREDUCTASE, SHORT-CHAIN DEHYDROGENASE/REDUCTASE FAMILY (AFU_ORTHOLOGUE AFUA_5G02870)"/>
    <property type="match status" value="1"/>
</dbReference>
<dbReference type="RefSeq" id="WP_173066426.1">
    <property type="nucleotide sequence ID" value="NZ_BAABGO010000083.1"/>
</dbReference>
<dbReference type="PROSITE" id="PS00061">
    <property type="entry name" value="ADH_SHORT"/>
    <property type="match status" value="1"/>
</dbReference>
<reference evidence="3 4" key="2">
    <citation type="submission" date="2020-03" db="EMBL/GenBank/DDBJ databases">
        <authorList>
            <person name="Ichikawa N."/>
            <person name="Kimura A."/>
            <person name="Kitahashi Y."/>
            <person name="Uohara A."/>
        </authorList>
    </citation>
    <scope>NUCLEOTIDE SEQUENCE [LARGE SCALE GENOMIC DNA]</scope>
    <source>
        <strain evidence="3 4">NBRC 108639</strain>
    </source>
</reference>
<keyword evidence="4" id="KW-1185">Reference proteome</keyword>
<name>A0A6V8KIK1_9ACTN</name>
<dbReference type="InterPro" id="IPR020904">
    <property type="entry name" value="Sc_DH/Rdtase_CS"/>
</dbReference>
<evidence type="ECO:0000313" key="4">
    <source>
        <dbReference type="Proteomes" id="UP000482800"/>
    </source>
</evidence>
<keyword evidence="2" id="KW-0560">Oxidoreductase</keyword>
<dbReference type="AlphaFoldDB" id="A0A6V8KIK1"/>
<accession>A0A6V8KIK1</accession>
<dbReference type="PANTHER" id="PTHR43639:SF1">
    <property type="entry name" value="SHORT-CHAIN DEHYDROGENASE_REDUCTASE FAMILY PROTEIN"/>
    <property type="match status" value="1"/>
</dbReference>